<comment type="caution">
    <text evidence="15">The sequence shown here is derived from an EMBL/GenBank/DDBJ whole genome shotgun (WGS) entry which is preliminary data.</text>
</comment>
<proteinExistence type="inferred from homology"/>
<evidence type="ECO:0000256" key="4">
    <source>
        <dbReference type="ARBA" id="ARBA00009667"/>
    </source>
</evidence>
<evidence type="ECO:0000256" key="12">
    <source>
        <dbReference type="HAMAP-Rule" id="MF_01014"/>
    </source>
</evidence>
<dbReference type="InterPro" id="IPR044524">
    <property type="entry name" value="Isoase_HisA-like"/>
</dbReference>
<sequence length="244" mass="26199">MGFTIYPAIDILGGKCVRLIQGDYNKETVYGNSPLEMAKRFVTEGAEWIHMVDLDGAKAGKRINHEHVIKAAKELNVKVQVGGGIRTEEDIQDYLDNGVSRVILGSAAISNRPFVEKMLSKYGNRIAIGIDAKNGYVSTEGWLQTSEVLAVELGKELAKSGAEIFIFTDIATDGMLSGPNIKAVQEMAKETGKSVIASGGVSSVDDLNALKVLEKDGVIGAIVGKAIYTGKIRLTDVLQEVKEA</sequence>
<evidence type="ECO:0000256" key="5">
    <source>
        <dbReference type="ARBA" id="ARBA00012550"/>
    </source>
</evidence>
<keyword evidence="10 12" id="KW-0413">Isomerase</keyword>
<keyword evidence="9 12" id="KW-0368">Histidine biosynthesis</keyword>
<dbReference type="Proteomes" id="UP001225646">
    <property type="component" value="Unassembled WGS sequence"/>
</dbReference>
<accession>A0ABT9VLX6</accession>
<evidence type="ECO:0000256" key="6">
    <source>
        <dbReference type="ARBA" id="ARBA00018464"/>
    </source>
</evidence>
<evidence type="ECO:0000256" key="1">
    <source>
        <dbReference type="ARBA" id="ARBA00000901"/>
    </source>
</evidence>
<dbReference type="EC" id="5.3.1.16" evidence="5 12"/>
<dbReference type="PANTHER" id="PTHR43090">
    <property type="entry name" value="1-(5-PHOSPHORIBOSYL)-5-[(5-PHOSPHORIBOSYLAMINO)METHYLIDENEAMINO] IMIDAZOLE-4-CARBOXAMIDE ISOMERASE"/>
    <property type="match status" value="1"/>
</dbReference>
<keyword evidence="16" id="KW-1185">Reference proteome</keyword>
<dbReference type="HAMAP" id="MF_01014">
    <property type="entry name" value="HisA"/>
    <property type="match status" value="1"/>
</dbReference>
<gene>
    <name evidence="12" type="primary">hisA</name>
    <name evidence="15" type="ORF">J2S06_001057</name>
</gene>
<dbReference type="Pfam" id="PF00977">
    <property type="entry name" value="His_biosynth"/>
    <property type="match status" value="1"/>
</dbReference>
<evidence type="ECO:0000256" key="11">
    <source>
        <dbReference type="ARBA" id="ARBA00030547"/>
    </source>
</evidence>
<organism evidence="15 16">
    <name type="scientific">Aeribacillus alveayuensis</name>
    <dbReference type="NCBI Taxonomy" id="279215"/>
    <lineage>
        <taxon>Bacteria</taxon>
        <taxon>Bacillati</taxon>
        <taxon>Bacillota</taxon>
        <taxon>Bacilli</taxon>
        <taxon>Bacillales</taxon>
        <taxon>Bacillaceae</taxon>
        <taxon>Aeribacillus</taxon>
    </lineage>
</organism>
<dbReference type="SUPFAM" id="SSF51366">
    <property type="entry name" value="Ribulose-phoshate binding barrel"/>
    <property type="match status" value="1"/>
</dbReference>
<keyword evidence="7 12" id="KW-0963">Cytoplasm</keyword>
<feature type="active site" description="Proton acceptor" evidence="12">
    <location>
        <position position="10"/>
    </location>
</feature>
<dbReference type="CDD" id="cd04732">
    <property type="entry name" value="HisA"/>
    <property type="match status" value="1"/>
</dbReference>
<dbReference type="RefSeq" id="WP_044893532.1">
    <property type="nucleotide sequence ID" value="NZ_JAUSTR010000002.1"/>
</dbReference>
<dbReference type="GO" id="GO:0003949">
    <property type="term" value="F:1-(5-phosphoribosyl)-5-[(5-phosphoribosylamino)methylideneamino]imidazole-4-carboxamide isomerase activity"/>
    <property type="evidence" value="ECO:0007669"/>
    <property type="project" value="UniProtKB-EC"/>
</dbReference>
<evidence type="ECO:0000256" key="3">
    <source>
        <dbReference type="ARBA" id="ARBA00005133"/>
    </source>
</evidence>
<comment type="subcellular location">
    <subcellularLocation>
        <location evidence="2 12 14">Cytoplasm</location>
    </subcellularLocation>
</comment>
<comment type="pathway">
    <text evidence="3 12 14">Amino-acid biosynthesis; L-histidine biosynthesis; L-histidine from 5-phospho-alpha-D-ribose 1-diphosphate: step 4/9.</text>
</comment>
<reference evidence="15 16" key="1">
    <citation type="submission" date="2023-07" db="EMBL/GenBank/DDBJ databases">
        <title>Genomic Encyclopedia of Type Strains, Phase IV (KMG-IV): sequencing the most valuable type-strain genomes for metagenomic binning, comparative biology and taxonomic classification.</title>
        <authorList>
            <person name="Goeker M."/>
        </authorList>
    </citation>
    <scope>NUCLEOTIDE SEQUENCE [LARGE SCALE GENOMIC DNA]</scope>
    <source>
        <strain evidence="15 16">DSM 19092</strain>
    </source>
</reference>
<evidence type="ECO:0000313" key="15">
    <source>
        <dbReference type="EMBL" id="MDQ0161983.1"/>
    </source>
</evidence>
<evidence type="ECO:0000313" key="16">
    <source>
        <dbReference type="Proteomes" id="UP001225646"/>
    </source>
</evidence>
<dbReference type="InterPro" id="IPR006063">
    <property type="entry name" value="HisA_bact_arch"/>
</dbReference>
<evidence type="ECO:0000256" key="7">
    <source>
        <dbReference type="ARBA" id="ARBA00022490"/>
    </source>
</evidence>
<evidence type="ECO:0000256" key="13">
    <source>
        <dbReference type="RuleBase" id="RU003657"/>
    </source>
</evidence>
<evidence type="ECO:0000256" key="8">
    <source>
        <dbReference type="ARBA" id="ARBA00022605"/>
    </source>
</evidence>
<comment type="catalytic activity">
    <reaction evidence="1 12 14">
        <text>1-(5-phospho-beta-D-ribosyl)-5-[(5-phospho-beta-D-ribosylamino)methylideneamino]imidazole-4-carboxamide = 5-[(5-phospho-1-deoxy-D-ribulos-1-ylimino)methylamino]-1-(5-phospho-beta-D-ribosyl)imidazole-4-carboxamide</text>
        <dbReference type="Rhea" id="RHEA:15469"/>
        <dbReference type="ChEBI" id="CHEBI:58435"/>
        <dbReference type="ChEBI" id="CHEBI:58525"/>
        <dbReference type="EC" id="5.3.1.16"/>
    </reaction>
</comment>
<dbReference type="InterPro" id="IPR023016">
    <property type="entry name" value="HisA/PriA"/>
</dbReference>
<dbReference type="InterPro" id="IPR006062">
    <property type="entry name" value="His_biosynth"/>
</dbReference>
<evidence type="ECO:0000256" key="2">
    <source>
        <dbReference type="ARBA" id="ARBA00004496"/>
    </source>
</evidence>
<dbReference type="EMBL" id="JAUSTR010000002">
    <property type="protein sequence ID" value="MDQ0161983.1"/>
    <property type="molecule type" value="Genomic_DNA"/>
</dbReference>
<keyword evidence="8 12" id="KW-0028">Amino-acid biosynthesis</keyword>
<evidence type="ECO:0000256" key="14">
    <source>
        <dbReference type="RuleBase" id="RU003658"/>
    </source>
</evidence>
<dbReference type="NCBIfam" id="TIGR00007">
    <property type="entry name" value="1-(5-phosphoribosyl)-5-[(5-phosphoribosylamino)methylideneamino]imidazole-4-carboxamide isomerase"/>
    <property type="match status" value="1"/>
</dbReference>
<dbReference type="Gene3D" id="3.20.20.70">
    <property type="entry name" value="Aldolase class I"/>
    <property type="match status" value="1"/>
</dbReference>
<feature type="active site" description="Proton donor" evidence="12">
    <location>
        <position position="131"/>
    </location>
</feature>
<comment type="similarity">
    <text evidence="4 12 13">Belongs to the HisA/HisF family.</text>
</comment>
<name>A0ABT9VLX6_9BACI</name>
<dbReference type="InterPro" id="IPR011060">
    <property type="entry name" value="RibuloseP-bd_barrel"/>
</dbReference>
<dbReference type="InterPro" id="IPR013785">
    <property type="entry name" value="Aldolase_TIM"/>
</dbReference>
<evidence type="ECO:0000256" key="10">
    <source>
        <dbReference type="ARBA" id="ARBA00023235"/>
    </source>
</evidence>
<evidence type="ECO:0000256" key="9">
    <source>
        <dbReference type="ARBA" id="ARBA00023102"/>
    </source>
</evidence>
<protein>
    <recommendedName>
        <fullName evidence="6 12">1-(5-phosphoribosyl)-5-[(5-phosphoribosylamino)methylideneamino] imidazole-4-carboxamide isomerase</fullName>
        <ecNumber evidence="5 12">5.3.1.16</ecNumber>
    </recommendedName>
    <alternativeName>
        <fullName evidence="11 12">Phosphoribosylformimino-5-aminoimidazole carboxamide ribotide isomerase</fullName>
    </alternativeName>
</protein>
<dbReference type="PANTHER" id="PTHR43090:SF2">
    <property type="entry name" value="1-(5-PHOSPHORIBOSYL)-5-[(5-PHOSPHORIBOSYLAMINO)METHYLIDENEAMINO] IMIDAZOLE-4-CARBOXAMIDE ISOMERASE"/>
    <property type="match status" value="1"/>
</dbReference>